<dbReference type="InterPro" id="IPR013579">
    <property type="entry name" value="FAST_2"/>
</dbReference>
<evidence type="ECO:0000256" key="3">
    <source>
        <dbReference type="SAM" id="Coils"/>
    </source>
</evidence>
<feature type="domain" description="RAP" evidence="4">
    <location>
        <begin position="830"/>
        <end position="888"/>
    </location>
</feature>
<dbReference type="PANTHER" id="PTHR21228">
    <property type="entry name" value="FAST LEU-RICH DOMAIN-CONTAINING"/>
    <property type="match status" value="1"/>
</dbReference>
<protein>
    <recommendedName>
        <fullName evidence="4">RAP domain-containing protein</fullName>
    </recommendedName>
</protein>
<keyword evidence="2" id="KW-0496">Mitochondrion</keyword>
<dbReference type="AlphaFoldDB" id="A0AAR5NYF1"/>
<dbReference type="PROSITE" id="PS51286">
    <property type="entry name" value="RAP"/>
    <property type="match status" value="1"/>
</dbReference>
<dbReference type="InterPro" id="IPR010622">
    <property type="entry name" value="FAST_Leu-rich"/>
</dbReference>
<dbReference type="InterPro" id="IPR050870">
    <property type="entry name" value="FAST_kinase"/>
</dbReference>
<dbReference type="Pfam" id="PF06743">
    <property type="entry name" value="FAST_1"/>
    <property type="match status" value="1"/>
</dbReference>
<reference evidence="6" key="1">
    <citation type="journal article" date="2013" name="Genome Biol.">
        <title>Draft genome of the mountain pine beetle, Dendroctonus ponderosae Hopkins, a major forest pest.</title>
        <authorList>
            <person name="Keeling C.I."/>
            <person name="Yuen M.M."/>
            <person name="Liao N.Y."/>
            <person name="Docking T.R."/>
            <person name="Chan S.K."/>
            <person name="Taylor G.A."/>
            <person name="Palmquist D.L."/>
            <person name="Jackman S.D."/>
            <person name="Nguyen A."/>
            <person name="Li M."/>
            <person name="Henderson H."/>
            <person name="Janes J.K."/>
            <person name="Zhao Y."/>
            <person name="Pandoh P."/>
            <person name="Moore R."/>
            <person name="Sperling F.A."/>
            <person name="Huber D.P."/>
            <person name="Birol I."/>
            <person name="Jones S.J."/>
            <person name="Bohlmann J."/>
        </authorList>
    </citation>
    <scope>NUCLEOTIDE SEQUENCE</scope>
</reference>
<dbReference type="Pfam" id="PF08373">
    <property type="entry name" value="RAP"/>
    <property type="match status" value="1"/>
</dbReference>
<dbReference type="Proteomes" id="UP000019118">
    <property type="component" value="Unassembled WGS sequence"/>
</dbReference>
<reference evidence="5" key="2">
    <citation type="submission" date="2024-08" db="UniProtKB">
        <authorList>
            <consortium name="EnsemblMetazoa"/>
        </authorList>
    </citation>
    <scope>IDENTIFICATION</scope>
</reference>
<keyword evidence="3" id="KW-0175">Coiled coil</keyword>
<dbReference type="InterPro" id="IPR013584">
    <property type="entry name" value="RAP"/>
</dbReference>
<dbReference type="GO" id="GO:0003723">
    <property type="term" value="F:RNA binding"/>
    <property type="evidence" value="ECO:0007669"/>
    <property type="project" value="TreeGrafter"/>
</dbReference>
<dbReference type="EnsemblMetazoa" id="XM_019898420.1">
    <property type="protein sequence ID" value="XP_019753979.1"/>
    <property type="gene ID" value="LOC109533172"/>
</dbReference>
<dbReference type="GO" id="GO:0044528">
    <property type="term" value="P:regulation of mitochondrial mRNA stability"/>
    <property type="evidence" value="ECO:0007669"/>
    <property type="project" value="InterPro"/>
</dbReference>
<dbReference type="PANTHER" id="PTHR21228:SF72">
    <property type="entry name" value="LD32258P"/>
    <property type="match status" value="1"/>
</dbReference>
<organism evidence="5 6">
    <name type="scientific">Dendroctonus ponderosae</name>
    <name type="common">Mountain pine beetle</name>
    <dbReference type="NCBI Taxonomy" id="77166"/>
    <lineage>
        <taxon>Eukaryota</taxon>
        <taxon>Metazoa</taxon>
        <taxon>Ecdysozoa</taxon>
        <taxon>Arthropoda</taxon>
        <taxon>Hexapoda</taxon>
        <taxon>Insecta</taxon>
        <taxon>Pterygota</taxon>
        <taxon>Neoptera</taxon>
        <taxon>Endopterygota</taxon>
        <taxon>Coleoptera</taxon>
        <taxon>Polyphaga</taxon>
        <taxon>Cucujiformia</taxon>
        <taxon>Curculionidae</taxon>
        <taxon>Scolytinae</taxon>
        <taxon>Dendroctonus</taxon>
    </lineage>
</organism>
<dbReference type="GO" id="GO:0005759">
    <property type="term" value="C:mitochondrial matrix"/>
    <property type="evidence" value="ECO:0007669"/>
    <property type="project" value="TreeGrafter"/>
</dbReference>
<dbReference type="SMART" id="SM00952">
    <property type="entry name" value="RAP"/>
    <property type="match status" value="1"/>
</dbReference>
<evidence type="ECO:0000256" key="1">
    <source>
        <dbReference type="ARBA" id="ARBA00004173"/>
    </source>
</evidence>
<keyword evidence="6" id="KW-1185">Reference proteome</keyword>
<dbReference type="EnsemblMetazoa" id="XM_019898422.1">
    <property type="protein sequence ID" value="XP_019753981.1"/>
    <property type="gene ID" value="LOC109533172"/>
</dbReference>
<evidence type="ECO:0000259" key="4">
    <source>
        <dbReference type="PROSITE" id="PS51286"/>
    </source>
</evidence>
<dbReference type="GO" id="GO:0035770">
    <property type="term" value="C:ribonucleoprotein granule"/>
    <property type="evidence" value="ECO:0007669"/>
    <property type="project" value="TreeGrafter"/>
</dbReference>
<accession>A0AAR5NYF1</accession>
<sequence>MSFLKNVCRKYQVYNYFNRTVLGKRHLNTVVPSGGCRCRSVVRLTKRGLFLNEKRAFDSTSIPEVDEITGIYPYTDDKGLNQSDLTRKILFQDNPDGKSLEISKCASVEDVFKFVRTNNGALDYKYLSQIVLALYDLQTIFIYQYEKDEDASREIFFKKLLEHKELYMVFDAIKNNLASFEPQFLSYTVMHLNKLGLSVENGLIQAIALQLKDHLLRDFSLSIASRLFRVIFLENSIRPFYIAQDLIPHVLRHIELVNSTKDLEDLNMCLLKLNAILTTDVLQRYEAKVRELIEARVLTGDDYRLILKMLSVFNLAMWRNKHSSIISKCILLMKGSIDKLNLHEMYHLYDVFFKNQEPGDVLNTIQRAAARLLQEIDEAEEDHSNKLKLFSSVIYFSSPMNKAQFRRDIAKYMNETEDFNNLITLRKIFSFLKVSDPKLCDLYWNKACQVMKKEKDFAKIMEIVNNYVYFCGDIPGFRHYAFEHHVSTVIEKAFKAGTLTLFPNNFFSAFAFILLSSYNEKLFNSLLLAFNEMHTQMAPMHVFKLSNGLLMGSLRKSTVSSVSIDTIHQKLHQQTAILRKETENQLFDDMMSTLARTKHMSSKVMEHICFILFCTKSLILALSRTVLNLCTNYIIEYKENIVGFNVEKILHMLYQLNYEPVYEKEFFETVINIFIRDQDRMSGLSFLQGALSLCFFQQMPKSFVKQIFNVEFLDKLDVELANCYFRDKYPNRVRRVLMQLNRAVCLEYPEYNVPWFHQKYIEEYQKTNAIDDVVKPIHLSVKSYLQGVLGEENIRENVTLPYGYEVNFVYHLDRQKKPTMDLNGFNTTKYAILIKPMNAFTRLYVRLKGEHALQNRHLEMLGYKVKIIRWSEWENLLYAKERVDYIEQLVFS</sequence>
<dbReference type="Pfam" id="PF08368">
    <property type="entry name" value="FAST_2"/>
    <property type="match status" value="1"/>
</dbReference>
<dbReference type="GO" id="GO:0000963">
    <property type="term" value="P:mitochondrial RNA processing"/>
    <property type="evidence" value="ECO:0007669"/>
    <property type="project" value="TreeGrafter"/>
</dbReference>
<feature type="coiled-coil region" evidence="3">
    <location>
        <begin position="362"/>
        <end position="389"/>
    </location>
</feature>
<name>A0AAR5NYF1_DENPD</name>
<evidence type="ECO:0000256" key="2">
    <source>
        <dbReference type="ARBA" id="ARBA00023128"/>
    </source>
</evidence>
<comment type="subcellular location">
    <subcellularLocation>
        <location evidence="1">Mitochondrion</location>
    </subcellularLocation>
</comment>
<evidence type="ECO:0000313" key="6">
    <source>
        <dbReference type="Proteomes" id="UP000019118"/>
    </source>
</evidence>
<evidence type="ECO:0000313" key="5">
    <source>
        <dbReference type="EnsemblMetazoa" id="XP_019753979.1"/>
    </source>
</evidence>
<proteinExistence type="predicted"/>